<evidence type="ECO:0000259" key="10">
    <source>
        <dbReference type="PROSITE" id="PS51160"/>
    </source>
</evidence>
<dbReference type="NCBIfam" id="TIGR00143">
    <property type="entry name" value="hypF"/>
    <property type="match status" value="1"/>
</dbReference>
<dbReference type="PROSITE" id="PS00150">
    <property type="entry name" value="ACYLPHOSPHATASE_1"/>
    <property type="match status" value="1"/>
</dbReference>
<dbReference type="RefSeq" id="WP_133956723.1">
    <property type="nucleotide sequence ID" value="NZ_SORI01000004.1"/>
</dbReference>
<dbReference type="EMBL" id="SORI01000004">
    <property type="protein sequence ID" value="TDY61769.1"/>
    <property type="molecule type" value="Genomic_DNA"/>
</dbReference>
<feature type="domain" description="YrdC-like" evidence="11">
    <location>
        <begin position="204"/>
        <end position="388"/>
    </location>
</feature>
<dbReference type="Gene3D" id="3.30.420.40">
    <property type="match status" value="1"/>
</dbReference>
<keyword evidence="9" id="KW-0378">Hydrolase</keyword>
<feature type="domain" description="Acylphosphatase-like" evidence="10">
    <location>
        <begin position="4"/>
        <end position="93"/>
    </location>
</feature>
<reference evidence="12 13" key="1">
    <citation type="submission" date="2019-03" db="EMBL/GenBank/DDBJ databases">
        <title>Genomic Encyclopedia of Type Strains, Phase IV (KMG-IV): sequencing the most valuable type-strain genomes for metagenomic binning, comparative biology and taxonomic classification.</title>
        <authorList>
            <person name="Goeker M."/>
        </authorList>
    </citation>
    <scope>NUCLEOTIDE SEQUENCE [LARGE SCALE GENOMIC DNA]</scope>
    <source>
        <strain evidence="12 13">DSM 25964</strain>
    </source>
</reference>
<dbReference type="GO" id="GO:0051604">
    <property type="term" value="P:protein maturation"/>
    <property type="evidence" value="ECO:0007669"/>
    <property type="project" value="TreeGrafter"/>
</dbReference>
<dbReference type="GO" id="GO:0003725">
    <property type="term" value="F:double-stranded RNA binding"/>
    <property type="evidence" value="ECO:0007669"/>
    <property type="project" value="InterPro"/>
</dbReference>
<evidence type="ECO:0000256" key="2">
    <source>
        <dbReference type="ARBA" id="ARBA00008097"/>
    </source>
</evidence>
<evidence type="ECO:0000313" key="12">
    <source>
        <dbReference type="EMBL" id="TDY61769.1"/>
    </source>
</evidence>
<dbReference type="Gene3D" id="3.90.870.50">
    <property type="match status" value="1"/>
</dbReference>
<dbReference type="PROSITE" id="PS51160">
    <property type="entry name" value="ACYLPHOSPHATASE_3"/>
    <property type="match status" value="1"/>
</dbReference>
<keyword evidence="3" id="KW-0436">Ligase</keyword>
<evidence type="ECO:0000256" key="8">
    <source>
        <dbReference type="PIRNR" id="PIRNR006256"/>
    </source>
</evidence>
<dbReference type="PANTHER" id="PTHR42959">
    <property type="entry name" value="CARBAMOYLTRANSFERASE"/>
    <property type="match status" value="1"/>
</dbReference>
<evidence type="ECO:0000256" key="6">
    <source>
        <dbReference type="ARBA" id="ARBA00022833"/>
    </source>
</evidence>
<dbReference type="Gene3D" id="3.30.110.120">
    <property type="match status" value="1"/>
</dbReference>
<dbReference type="InterPro" id="IPR001792">
    <property type="entry name" value="Acylphosphatase-like_dom"/>
</dbReference>
<organism evidence="12 13">
    <name type="scientific">Aminivibrio pyruvatiphilus</name>
    <dbReference type="NCBI Taxonomy" id="1005740"/>
    <lineage>
        <taxon>Bacteria</taxon>
        <taxon>Thermotogati</taxon>
        <taxon>Synergistota</taxon>
        <taxon>Synergistia</taxon>
        <taxon>Synergistales</taxon>
        <taxon>Aminobacteriaceae</taxon>
        <taxon>Aminivibrio</taxon>
    </lineage>
</organism>
<dbReference type="Gene3D" id="3.30.420.360">
    <property type="match status" value="1"/>
</dbReference>
<dbReference type="InterPro" id="IPR017968">
    <property type="entry name" value="Acylphosphatase_CS"/>
</dbReference>
<evidence type="ECO:0000259" key="11">
    <source>
        <dbReference type="PROSITE" id="PS51163"/>
    </source>
</evidence>
<dbReference type="InterPro" id="IPR041440">
    <property type="entry name" value="HypF_C"/>
</dbReference>
<dbReference type="Pfam" id="PF01300">
    <property type="entry name" value="Sua5_yciO_yrdC"/>
    <property type="match status" value="1"/>
</dbReference>
<keyword evidence="6" id="KW-0862">Zinc</keyword>
<keyword evidence="12" id="KW-0808">Transferase</keyword>
<evidence type="ECO:0000256" key="7">
    <source>
        <dbReference type="ARBA" id="ARBA00048220"/>
    </source>
</evidence>
<comment type="catalytic activity">
    <reaction evidence="7">
        <text>C-terminal L-cysteinyl-[HypE protein] + carbamoyl phosphate + ATP + H2O = C-terminal S-carboxamide-L-cysteinyl-[HypE protein] + AMP + phosphate + diphosphate + H(+)</text>
        <dbReference type="Rhea" id="RHEA:55636"/>
        <dbReference type="Rhea" id="RHEA-COMP:14247"/>
        <dbReference type="Rhea" id="RHEA-COMP:14392"/>
        <dbReference type="ChEBI" id="CHEBI:15377"/>
        <dbReference type="ChEBI" id="CHEBI:15378"/>
        <dbReference type="ChEBI" id="CHEBI:30616"/>
        <dbReference type="ChEBI" id="CHEBI:33019"/>
        <dbReference type="ChEBI" id="CHEBI:43474"/>
        <dbReference type="ChEBI" id="CHEBI:58228"/>
        <dbReference type="ChEBI" id="CHEBI:76913"/>
        <dbReference type="ChEBI" id="CHEBI:139126"/>
        <dbReference type="ChEBI" id="CHEBI:456215"/>
    </reaction>
</comment>
<dbReference type="Pfam" id="PF07503">
    <property type="entry name" value="zf-HYPF"/>
    <property type="match status" value="2"/>
</dbReference>
<comment type="pathway">
    <text evidence="1">Protein modification; [NiFe] hydrogenase maturation.</text>
</comment>
<feature type="active site" evidence="9">
    <location>
        <position position="19"/>
    </location>
</feature>
<proteinExistence type="inferred from homology"/>
<dbReference type="SUPFAM" id="SSF55821">
    <property type="entry name" value="YrdC/RibB"/>
    <property type="match status" value="1"/>
</dbReference>
<evidence type="ECO:0000256" key="5">
    <source>
        <dbReference type="ARBA" id="ARBA00022771"/>
    </source>
</evidence>
<dbReference type="GO" id="GO:0016743">
    <property type="term" value="F:carboxyl- or carbamoyltransferase activity"/>
    <property type="evidence" value="ECO:0007669"/>
    <property type="project" value="UniProtKB-UniRule"/>
</dbReference>
<dbReference type="Pfam" id="PF22521">
    <property type="entry name" value="HypF_C_2"/>
    <property type="match status" value="1"/>
</dbReference>
<protein>
    <recommendedName>
        <fullName evidence="8">Carbamoyltransferase</fullName>
        <ecNumber evidence="8">6.2.-.-</ecNumber>
    </recommendedName>
</protein>
<keyword evidence="5" id="KW-0863">Zinc-finger</keyword>
<dbReference type="GO" id="GO:0003998">
    <property type="term" value="F:acylphosphatase activity"/>
    <property type="evidence" value="ECO:0007669"/>
    <property type="project" value="UniProtKB-EC"/>
</dbReference>
<feature type="active site" evidence="9">
    <location>
        <position position="37"/>
    </location>
</feature>
<dbReference type="Pfam" id="PF00708">
    <property type="entry name" value="Acylphosphatase"/>
    <property type="match status" value="1"/>
</dbReference>
<keyword evidence="13" id="KW-1185">Reference proteome</keyword>
<comment type="caution">
    <text evidence="12">The sequence shown here is derived from an EMBL/GenBank/DDBJ whole genome shotgun (WGS) entry which is preliminary data.</text>
</comment>
<gene>
    <name evidence="12" type="ORF">C8D99_1047</name>
</gene>
<comment type="similarity">
    <text evidence="2 8">Belongs to the carbamoyltransferase HypF family.</text>
</comment>
<dbReference type="SUPFAM" id="SSF54975">
    <property type="entry name" value="Acylphosphatase/BLUF domain-like"/>
    <property type="match status" value="1"/>
</dbReference>
<dbReference type="InterPro" id="IPR011125">
    <property type="entry name" value="Znf_HypF"/>
</dbReference>
<dbReference type="PANTHER" id="PTHR42959:SF1">
    <property type="entry name" value="CARBAMOYLTRANSFERASE HYPF"/>
    <property type="match status" value="1"/>
</dbReference>
<comment type="catalytic activity">
    <reaction evidence="9">
        <text>an acyl phosphate + H2O = a carboxylate + phosphate + H(+)</text>
        <dbReference type="Rhea" id="RHEA:14965"/>
        <dbReference type="ChEBI" id="CHEBI:15377"/>
        <dbReference type="ChEBI" id="CHEBI:15378"/>
        <dbReference type="ChEBI" id="CHEBI:29067"/>
        <dbReference type="ChEBI" id="CHEBI:43474"/>
        <dbReference type="ChEBI" id="CHEBI:59918"/>
        <dbReference type="EC" id="3.6.1.7"/>
    </reaction>
</comment>
<dbReference type="Proteomes" id="UP000295066">
    <property type="component" value="Unassembled WGS sequence"/>
</dbReference>
<evidence type="ECO:0000256" key="4">
    <source>
        <dbReference type="ARBA" id="ARBA00022723"/>
    </source>
</evidence>
<name>A0A4R8M892_9BACT</name>
<evidence type="ECO:0000256" key="1">
    <source>
        <dbReference type="ARBA" id="ARBA00004711"/>
    </source>
</evidence>
<dbReference type="PROSITE" id="PS51163">
    <property type="entry name" value="YRDC"/>
    <property type="match status" value="1"/>
</dbReference>
<dbReference type="AlphaFoldDB" id="A0A4R8M892"/>
<dbReference type="GO" id="GO:0008270">
    <property type="term" value="F:zinc ion binding"/>
    <property type="evidence" value="ECO:0007669"/>
    <property type="project" value="UniProtKB-KW"/>
</dbReference>
<dbReference type="InterPro" id="IPR004421">
    <property type="entry name" value="Carbamoyltransferase_HypF"/>
</dbReference>
<dbReference type="InterPro" id="IPR036046">
    <property type="entry name" value="Acylphosphatase-like_dom_sf"/>
</dbReference>
<evidence type="ECO:0000256" key="9">
    <source>
        <dbReference type="PROSITE-ProRule" id="PRU00520"/>
    </source>
</evidence>
<dbReference type="InterPro" id="IPR017945">
    <property type="entry name" value="DHBP_synth_RibB-like_a/b_dom"/>
</dbReference>
<dbReference type="UniPathway" id="UPA00335"/>
<dbReference type="PIRSF" id="PIRSF006256">
    <property type="entry name" value="CMPcnvr_hdrg_mat"/>
    <property type="match status" value="1"/>
</dbReference>
<dbReference type="InterPro" id="IPR055128">
    <property type="entry name" value="HypF_C_2"/>
</dbReference>
<dbReference type="Pfam" id="PF17788">
    <property type="entry name" value="HypF_C"/>
    <property type="match status" value="1"/>
</dbReference>
<sequence>MLFHRKILVSGIVQGVGFRPFCARLAEKLGLAGSVRNTSGGVEVELTGEPEVLDRYLHALSTENPPASVITSAVVLEDRRAEDSGETAFRILESKKEEELSVLIPPDLAVCDDCVSEMRDPSDRRYRYPFINCTNCGPRYTIIRDLPYDRPKTAMAPFAMCPSCSREYHDSFDRRFHAQPNACFDCGPSVWLADGGGTVLCRGDEAVRECSAFLEEGRIVAVKGIGGFHIACTPFSDETVTLLRQRKGRKDKPFAVMASSMEEAERMAYIPGSARDLLLSPRKPIVLCCRRTKYPLSELVAPGQKTVGLLLPYSPLHLLILEEKKALIMTSANFSDEPIVSSNEKALSALAGIADFFLLHDREIYMAIDDSVAAPLGRSYFLLRRARGYTPAPMAIQEDTPVILGAGAEMKSTFCVSKGNLVFPGQYLGDMKQRETAAYFGRAMKHFMTLYGLSPEYLVHDLHPQFLSTAAALMNLPSFEGERLAVQHHHAHLAACLLENGVRGPAIGAIFDGTGYGPDGTVWGGEFLVGDCSGFSRKGHFHPSRLPGGDAAVMEPWRYGLSLLAETMGPETALPLGEKLWPARKAVIRQVLSVLRISPLTTSCGRFFDGVSALLGLAEKITFDGQAAMALEGIAEGGRISAPFTVENREGHLILDWRPAVRWLMENRGTMRKELIAGAMHTGLAHGVAEVCCRLAEDTGIRDVALSGGVWQNRRLTATVKKLLVKRGLNPLLHRLVPPNDECVSVGQVAIGAEKWKKK</sequence>
<keyword evidence="4" id="KW-0479">Metal-binding</keyword>
<accession>A0A4R8M892</accession>
<dbReference type="GO" id="GO:0016874">
    <property type="term" value="F:ligase activity"/>
    <property type="evidence" value="ECO:0007669"/>
    <property type="project" value="UniProtKB-UniRule"/>
</dbReference>
<dbReference type="InterPro" id="IPR051060">
    <property type="entry name" value="Carbamoyltrans_HypF-like"/>
</dbReference>
<dbReference type="InterPro" id="IPR006070">
    <property type="entry name" value="Sua5-like_dom"/>
</dbReference>
<dbReference type="OrthoDB" id="9808093at2"/>
<evidence type="ECO:0000313" key="13">
    <source>
        <dbReference type="Proteomes" id="UP000295066"/>
    </source>
</evidence>
<evidence type="ECO:0000256" key="3">
    <source>
        <dbReference type="ARBA" id="ARBA00022598"/>
    </source>
</evidence>
<dbReference type="EC" id="6.2.-.-" evidence="8"/>